<dbReference type="InterPro" id="IPR001881">
    <property type="entry name" value="EGF-like_Ca-bd_dom"/>
</dbReference>
<dbReference type="SMART" id="SM00179">
    <property type="entry name" value="EGF_CA"/>
    <property type="match status" value="3"/>
</dbReference>
<feature type="disulfide bond" evidence="5">
    <location>
        <begin position="120"/>
        <end position="137"/>
    </location>
</feature>
<name>A0AAU9XM79_9CNID</name>
<gene>
    <name evidence="8" type="ORF">PMEA_00026560</name>
</gene>
<feature type="disulfide bond" evidence="5">
    <location>
        <begin position="139"/>
        <end position="148"/>
    </location>
</feature>
<feature type="domain" description="EGF-like" evidence="7">
    <location>
        <begin position="192"/>
        <end position="233"/>
    </location>
</feature>
<evidence type="ECO:0000256" key="1">
    <source>
        <dbReference type="ARBA" id="ARBA00022536"/>
    </source>
</evidence>
<dbReference type="GO" id="GO:0005509">
    <property type="term" value="F:calcium ion binding"/>
    <property type="evidence" value="ECO:0007669"/>
    <property type="project" value="InterPro"/>
</dbReference>
<protein>
    <recommendedName>
        <fullName evidence="7">EGF-like domain-containing protein</fullName>
    </recommendedName>
</protein>
<dbReference type="PROSITE" id="PS50026">
    <property type="entry name" value="EGF_3"/>
    <property type="match status" value="3"/>
</dbReference>
<evidence type="ECO:0000313" key="8">
    <source>
        <dbReference type="EMBL" id="CAH3151943.1"/>
    </source>
</evidence>
<dbReference type="PANTHER" id="PTHR24050:SF28">
    <property type="entry name" value="UROMODULIN-LIKE"/>
    <property type="match status" value="1"/>
</dbReference>
<dbReference type="InterPro" id="IPR009030">
    <property type="entry name" value="Growth_fac_rcpt_cys_sf"/>
</dbReference>
<dbReference type="SUPFAM" id="SSF57184">
    <property type="entry name" value="Growth factor receptor domain"/>
    <property type="match status" value="1"/>
</dbReference>
<comment type="caution">
    <text evidence="5">Lacks conserved residue(s) required for the propagation of feature annotation.</text>
</comment>
<evidence type="ECO:0000256" key="4">
    <source>
        <dbReference type="ARBA" id="ARBA00023157"/>
    </source>
</evidence>
<keyword evidence="4 5" id="KW-1015">Disulfide bond</keyword>
<dbReference type="InterPro" id="IPR049883">
    <property type="entry name" value="NOTCH1_EGF-like"/>
</dbReference>
<dbReference type="FunFam" id="2.10.25.10:FF:000038">
    <property type="entry name" value="Fibrillin 2"/>
    <property type="match status" value="2"/>
</dbReference>
<dbReference type="InterPro" id="IPR024731">
    <property type="entry name" value="NELL2-like_EGF"/>
</dbReference>
<feature type="signal peptide" evidence="6">
    <location>
        <begin position="1"/>
        <end position="19"/>
    </location>
</feature>
<dbReference type="PANTHER" id="PTHR24050">
    <property type="entry name" value="PA14 DOMAIN-CONTAINING PROTEIN"/>
    <property type="match status" value="1"/>
</dbReference>
<proteinExistence type="predicted"/>
<dbReference type="PROSITE" id="PS00022">
    <property type="entry name" value="EGF_1"/>
    <property type="match status" value="1"/>
</dbReference>
<dbReference type="CDD" id="cd00054">
    <property type="entry name" value="EGF_CA"/>
    <property type="match status" value="2"/>
</dbReference>
<keyword evidence="9" id="KW-1185">Reference proteome</keyword>
<dbReference type="InterPro" id="IPR052235">
    <property type="entry name" value="Nephronectin_domain"/>
</dbReference>
<feature type="domain" description="EGF-like" evidence="7">
    <location>
        <begin position="151"/>
        <end position="191"/>
    </location>
</feature>
<dbReference type="Pfam" id="PF23283">
    <property type="entry name" value="D8C_UMOD"/>
    <property type="match status" value="1"/>
</dbReference>
<dbReference type="Pfam" id="PF07645">
    <property type="entry name" value="EGF_CA"/>
    <property type="match status" value="1"/>
</dbReference>
<reference evidence="8 9" key="1">
    <citation type="submission" date="2022-05" db="EMBL/GenBank/DDBJ databases">
        <authorList>
            <consortium name="Genoscope - CEA"/>
            <person name="William W."/>
        </authorList>
    </citation>
    <scope>NUCLEOTIDE SEQUENCE [LARGE SCALE GENOMIC DNA]</scope>
</reference>
<dbReference type="PROSITE" id="PS01186">
    <property type="entry name" value="EGF_2"/>
    <property type="match status" value="2"/>
</dbReference>
<dbReference type="PROSITE" id="PS01187">
    <property type="entry name" value="EGF_CA"/>
    <property type="match status" value="2"/>
</dbReference>
<sequence length="356" mass="39878">MSRIVSLGIFIMLCSLMYAMKCEEEQCRQLEFSAALAFRGKRLLNHKITEVDNVARDFCGALCFMEPNCISYNILVSNDYPSITKCEMNNATHFEHPSDLVSFPNSTYRGSKNACIKKPCPSNAICQAGFSSEGYRCVCVPGYTGEDCTKDVDECGLGENKCDSNAECINTRGSYYCKCKEGFTGDGITCKDIDECKLVDNNCTMGGADCTNTVGSFNCTCQTRYFWNGIKCEADGCYNYTSLTESKRKYDYITTLNDNFCDINLIEGWYRFVGGAGTKMPTTRVPAYRCGTTWSGWLDGVHPTVEDGEVLRDVCHSDRSTGCKHRVKISVKNCESYFIYRLFKTRGCPMRYCGTD</sequence>
<dbReference type="InterPro" id="IPR000152">
    <property type="entry name" value="EGF-type_Asp/Asn_hydroxyl_site"/>
</dbReference>
<dbReference type="AlphaFoldDB" id="A0AAU9XM79"/>
<dbReference type="SMART" id="SM00181">
    <property type="entry name" value="EGF"/>
    <property type="match status" value="3"/>
</dbReference>
<dbReference type="PROSITE" id="PS00010">
    <property type="entry name" value="ASX_HYDROXYL"/>
    <property type="match status" value="2"/>
</dbReference>
<dbReference type="InterPro" id="IPR000742">
    <property type="entry name" value="EGF"/>
</dbReference>
<dbReference type="InterPro" id="IPR018097">
    <property type="entry name" value="EGF_Ca-bd_CS"/>
</dbReference>
<feature type="domain" description="EGF-like" evidence="7">
    <location>
        <begin position="111"/>
        <end position="149"/>
    </location>
</feature>
<keyword evidence="3" id="KW-0677">Repeat</keyword>
<feature type="chain" id="PRO_5043841036" description="EGF-like domain-containing protein" evidence="6">
    <location>
        <begin position="20"/>
        <end position="356"/>
    </location>
</feature>
<evidence type="ECO:0000259" key="7">
    <source>
        <dbReference type="PROSITE" id="PS50026"/>
    </source>
</evidence>
<evidence type="ECO:0000256" key="2">
    <source>
        <dbReference type="ARBA" id="ARBA00022729"/>
    </source>
</evidence>
<dbReference type="Gene3D" id="2.10.25.10">
    <property type="entry name" value="Laminin"/>
    <property type="match status" value="3"/>
</dbReference>
<evidence type="ECO:0000256" key="6">
    <source>
        <dbReference type="SAM" id="SignalP"/>
    </source>
</evidence>
<evidence type="ECO:0000313" key="9">
    <source>
        <dbReference type="Proteomes" id="UP001159428"/>
    </source>
</evidence>
<evidence type="ECO:0000256" key="3">
    <source>
        <dbReference type="ARBA" id="ARBA00022737"/>
    </source>
</evidence>
<evidence type="ECO:0000256" key="5">
    <source>
        <dbReference type="PROSITE-ProRule" id="PRU00076"/>
    </source>
</evidence>
<accession>A0AAU9XM79</accession>
<dbReference type="InterPro" id="IPR057774">
    <property type="entry name" value="D8C_UMOD/GP2/OIT3-like"/>
</dbReference>
<dbReference type="Pfam" id="PF12947">
    <property type="entry name" value="EGF_3"/>
    <property type="match status" value="1"/>
</dbReference>
<comment type="caution">
    <text evidence="8">The sequence shown here is derived from an EMBL/GenBank/DDBJ whole genome shotgun (WGS) entry which is preliminary data.</text>
</comment>
<dbReference type="EMBL" id="CALNXJ010000050">
    <property type="protein sequence ID" value="CAH3151943.1"/>
    <property type="molecule type" value="Genomic_DNA"/>
</dbReference>
<keyword evidence="2 6" id="KW-0732">Signal</keyword>
<dbReference type="Proteomes" id="UP001159428">
    <property type="component" value="Unassembled WGS sequence"/>
</dbReference>
<keyword evidence="1 5" id="KW-0245">EGF-like domain</keyword>
<organism evidence="8 9">
    <name type="scientific">Pocillopora meandrina</name>
    <dbReference type="NCBI Taxonomy" id="46732"/>
    <lineage>
        <taxon>Eukaryota</taxon>
        <taxon>Metazoa</taxon>
        <taxon>Cnidaria</taxon>
        <taxon>Anthozoa</taxon>
        <taxon>Hexacorallia</taxon>
        <taxon>Scleractinia</taxon>
        <taxon>Astrocoeniina</taxon>
        <taxon>Pocilloporidae</taxon>
        <taxon>Pocillopora</taxon>
    </lineage>
</organism>